<gene>
    <name evidence="9" type="ORF">I4W93_016315</name>
</gene>
<evidence type="ECO:0000313" key="9">
    <source>
        <dbReference type="EMBL" id="MBZ9613155.1"/>
    </source>
</evidence>
<feature type="domain" description="ABC3 transporter permease C-terminal" evidence="8">
    <location>
        <begin position="275"/>
        <end position="400"/>
    </location>
</feature>
<dbReference type="RefSeq" id="WP_205311857.1">
    <property type="nucleotide sequence ID" value="NZ_JAERPS020000006.1"/>
</dbReference>
<feature type="transmembrane region" description="Helical" evidence="7">
    <location>
        <begin position="367"/>
        <end position="391"/>
    </location>
</feature>
<proteinExistence type="inferred from homology"/>
<dbReference type="PANTHER" id="PTHR30489">
    <property type="entry name" value="LIPOPROTEIN-RELEASING SYSTEM TRANSMEMBRANE PROTEIN LOLE"/>
    <property type="match status" value="1"/>
</dbReference>
<evidence type="ECO:0000256" key="2">
    <source>
        <dbReference type="ARBA" id="ARBA00005236"/>
    </source>
</evidence>
<name>A0ABS7XDL8_9GAMM</name>
<evidence type="ECO:0000256" key="6">
    <source>
        <dbReference type="ARBA" id="ARBA00023136"/>
    </source>
</evidence>
<keyword evidence="6 7" id="KW-0472">Membrane</keyword>
<dbReference type="PANTHER" id="PTHR30489:SF0">
    <property type="entry name" value="LIPOPROTEIN-RELEASING SYSTEM TRANSMEMBRANE PROTEIN LOLE"/>
    <property type="match status" value="1"/>
</dbReference>
<comment type="caution">
    <text evidence="9">The sequence shown here is derived from an EMBL/GenBank/DDBJ whole genome shotgun (WGS) entry which is preliminary data.</text>
</comment>
<comment type="subcellular location">
    <subcellularLocation>
        <location evidence="1">Cell membrane</location>
        <topology evidence="1">Multi-pass membrane protein</topology>
    </subcellularLocation>
</comment>
<sequence>MYLLFLGKLIVLNVLRDWRKNLIACMAILIGTISLVLFGGYVAQMYEGLRLGSIYSQLGHYQVHAAVVGEEAYTKSLIAKEQAVLVADKLAALDEVKLVSHRVEAQGLISFGDKSVGILAYGVDADADAQISEAVSIVEGSGLFSHKPAGALVGRELLAELGAKVGDILTFLTTTDGGAINAVDMEVTGVMDTGAKELNKRFIKMNLSLMQEVQYSDAVTNLVVLLDESKLTDESDRLIRAVIANNGAGLSIKSWSEMSDQYHQIVAMFNNIFSFVTALVIIIIFAAIFNTMTMGVMERVSELSTIRALGSSRTEVLLMVLIEGLIVGVFAVLVGISSGALLAQVINYANIAMPTPPGSTFAYPLRILLDLQVLMVPALLTLVATLVGGFFPAWRAGRLPINEAMQR</sequence>
<accession>A0ABS7XDL8</accession>
<dbReference type="Pfam" id="PF02687">
    <property type="entry name" value="FtsX"/>
    <property type="match status" value="1"/>
</dbReference>
<feature type="transmembrane region" description="Helical" evidence="7">
    <location>
        <begin position="316"/>
        <end position="347"/>
    </location>
</feature>
<evidence type="ECO:0000256" key="1">
    <source>
        <dbReference type="ARBA" id="ARBA00004651"/>
    </source>
</evidence>
<reference evidence="9 10" key="2">
    <citation type="submission" date="2021-08" db="EMBL/GenBank/DDBJ databases">
        <title>Rheinheimera aquimaris sp. nov., isolated from seawater of the East Sea in Korea.</title>
        <authorList>
            <person name="Kim K.H."/>
            <person name="Wenting R."/>
            <person name="Kim K.R."/>
            <person name="Jeon C.O."/>
        </authorList>
    </citation>
    <scope>NUCLEOTIDE SEQUENCE [LARGE SCALE GENOMIC DNA]</scope>
    <source>
        <strain evidence="9 10">MA-13</strain>
    </source>
</reference>
<keyword evidence="4 7" id="KW-0812">Transmembrane</keyword>
<evidence type="ECO:0000256" key="4">
    <source>
        <dbReference type="ARBA" id="ARBA00022692"/>
    </source>
</evidence>
<evidence type="ECO:0000256" key="3">
    <source>
        <dbReference type="ARBA" id="ARBA00022475"/>
    </source>
</evidence>
<organism evidence="9 10">
    <name type="scientific">Rheinheimera maricola</name>
    <dbReference type="NCBI Taxonomy" id="2793282"/>
    <lineage>
        <taxon>Bacteria</taxon>
        <taxon>Pseudomonadati</taxon>
        <taxon>Pseudomonadota</taxon>
        <taxon>Gammaproteobacteria</taxon>
        <taxon>Chromatiales</taxon>
        <taxon>Chromatiaceae</taxon>
        <taxon>Rheinheimera</taxon>
    </lineage>
</organism>
<evidence type="ECO:0000256" key="7">
    <source>
        <dbReference type="SAM" id="Phobius"/>
    </source>
</evidence>
<comment type="similarity">
    <text evidence="2">Belongs to the ABC-4 integral membrane protein family. LolC/E subfamily.</text>
</comment>
<keyword evidence="5 7" id="KW-1133">Transmembrane helix</keyword>
<dbReference type="InterPro" id="IPR051447">
    <property type="entry name" value="Lipoprotein-release_system"/>
</dbReference>
<keyword evidence="3" id="KW-1003">Cell membrane</keyword>
<dbReference type="InterPro" id="IPR003838">
    <property type="entry name" value="ABC3_permease_C"/>
</dbReference>
<feature type="transmembrane region" description="Helical" evidence="7">
    <location>
        <begin position="272"/>
        <end position="296"/>
    </location>
</feature>
<dbReference type="Proteomes" id="UP000663814">
    <property type="component" value="Unassembled WGS sequence"/>
</dbReference>
<reference evidence="9 10" key="1">
    <citation type="submission" date="2020-12" db="EMBL/GenBank/DDBJ databases">
        <authorList>
            <person name="Ruan W."/>
            <person name="Khan S.A."/>
            <person name="Jeon C.O."/>
        </authorList>
    </citation>
    <scope>NUCLEOTIDE SEQUENCE [LARGE SCALE GENOMIC DNA]</scope>
    <source>
        <strain evidence="9 10">MA-13</strain>
    </source>
</reference>
<dbReference type="EMBL" id="JAERPS020000006">
    <property type="protein sequence ID" value="MBZ9613155.1"/>
    <property type="molecule type" value="Genomic_DNA"/>
</dbReference>
<evidence type="ECO:0000259" key="8">
    <source>
        <dbReference type="Pfam" id="PF02687"/>
    </source>
</evidence>
<feature type="transmembrane region" description="Helical" evidence="7">
    <location>
        <begin position="21"/>
        <end position="43"/>
    </location>
</feature>
<keyword evidence="10" id="KW-1185">Reference proteome</keyword>
<evidence type="ECO:0000256" key="5">
    <source>
        <dbReference type="ARBA" id="ARBA00022989"/>
    </source>
</evidence>
<protein>
    <submittedName>
        <fullName evidence="9">FtsX-like permease family protein</fullName>
    </submittedName>
</protein>
<evidence type="ECO:0000313" key="10">
    <source>
        <dbReference type="Proteomes" id="UP000663814"/>
    </source>
</evidence>